<dbReference type="AlphaFoldDB" id="A0A4D9DJH8"/>
<reference evidence="2 3" key="1">
    <citation type="submission" date="2019-04" db="EMBL/GenBank/DDBJ databases">
        <title>Draft genome of the big-headed turtle Platysternon megacephalum.</title>
        <authorList>
            <person name="Gong S."/>
        </authorList>
    </citation>
    <scope>NUCLEOTIDE SEQUENCE [LARGE SCALE GENOMIC DNA]</scope>
    <source>
        <strain evidence="2">DO16091913</strain>
        <tissue evidence="2">Muscle</tissue>
    </source>
</reference>
<feature type="region of interest" description="Disordered" evidence="1">
    <location>
        <begin position="143"/>
        <end position="172"/>
    </location>
</feature>
<feature type="region of interest" description="Disordered" evidence="1">
    <location>
        <begin position="1"/>
        <end position="21"/>
    </location>
</feature>
<accession>A0A4D9DJH8</accession>
<protein>
    <submittedName>
        <fullName evidence="2">Glyoxylate reductase/hydroxypyruvate reductase-like</fullName>
    </submittedName>
</protein>
<organism evidence="2 3">
    <name type="scientific">Platysternon megacephalum</name>
    <name type="common">big-headed turtle</name>
    <dbReference type="NCBI Taxonomy" id="55544"/>
    <lineage>
        <taxon>Eukaryota</taxon>
        <taxon>Metazoa</taxon>
        <taxon>Chordata</taxon>
        <taxon>Craniata</taxon>
        <taxon>Vertebrata</taxon>
        <taxon>Euteleostomi</taxon>
        <taxon>Archelosauria</taxon>
        <taxon>Testudinata</taxon>
        <taxon>Testudines</taxon>
        <taxon>Cryptodira</taxon>
        <taxon>Durocryptodira</taxon>
        <taxon>Testudinoidea</taxon>
        <taxon>Platysternidae</taxon>
        <taxon>Platysternon</taxon>
    </lineage>
</organism>
<keyword evidence="3" id="KW-1185">Reference proteome</keyword>
<reference evidence="2 3" key="2">
    <citation type="submission" date="2019-04" db="EMBL/GenBank/DDBJ databases">
        <title>The genome sequence of big-headed turtle.</title>
        <authorList>
            <person name="Gong S."/>
        </authorList>
    </citation>
    <scope>NUCLEOTIDE SEQUENCE [LARGE SCALE GENOMIC DNA]</scope>
    <source>
        <strain evidence="2">DO16091913</strain>
        <tissue evidence="2">Muscle</tissue>
    </source>
</reference>
<sequence>MCRDPHPPFQTERGNAFNLPPSPLCRNSPRSSLPLSAIACSVSQGSLRIEAKGNLNADPLGAVLGQCGRACVSGQFSVQPSALSHRIIESQGWKGPQESSLLCRPPLPLGYGTACKAAPWGNDTHLGPPAGCLWPACRSSEPVWGPASGNPPSPRGPSHAPRSESVTGVEME</sequence>
<evidence type="ECO:0000313" key="3">
    <source>
        <dbReference type="Proteomes" id="UP000297703"/>
    </source>
</evidence>
<name>A0A4D9DJH8_9SAUR</name>
<comment type="caution">
    <text evidence="2">The sequence shown here is derived from an EMBL/GenBank/DDBJ whole genome shotgun (WGS) entry which is preliminary data.</text>
</comment>
<evidence type="ECO:0000256" key="1">
    <source>
        <dbReference type="SAM" id="MobiDB-lite"/>
    </source>
</evidence>
<proteinExistence type="predicted"/>
<dbReference type="Proteomes" id="UP000297703">
    <property type="component" value="Unassembled WGS sequence"/>
</dbReference>
<evidence type="ECO:0000313" key="2">
    <source>
        <dbReference type="EMBL" id="TFJ97420.1"/>
    </source>
</evidence>
<gene>
    <name evidence="2" type="ORF">DR999_PMT20761</name>
</gene>
<keyword evidence="2" id="KW-0670">Pyruvate</keyword>
<dbReference type="EMBL" id="QXTE01000497">
    <property type="protein sequence ID" value="TFJ97420.1"/>
    <property type="molecule type" value="Genomic_DNA"/>
</dbReference>